<feature type="binding site" evidence="2">
    <location>
        <position position="155"/>
    </location>
    <ligand>
        <name>substrate</name>
    </ligand>
</feature>
<dbReference type="Gene3D" id="3.40.190.10">
    <property type="entry name" value="Periplasmic binding protein-like II"/>
    <property type="match status" value="1"/>
</dbReference>
<evidence type="ECO:0000256" key="1">
    <source>
        <dbReference type="ARBA" id="ARBA00022729"/>
    </source>
</evidence>
<dbReference type="Gene3D" id="3.40.190.170">
    <property type="entry name" value="Bacterial extracellular solute-binding protein, family 7"/>
    <property type="match status" value="1"/>
</dbReference>
<evidence type="ECO:0000256" key="2">
    <source>
        <dbReference type="PIRSR" id="PIRSR039026-1"/>
    </source>
</evidence>
<gene>
    <name evidence="5" type="ORF">E8M01_09435</name>
</gene>
<dbReference type="PANTHER" id="PTHR33376:SF5">
    <property type="entry name" value="EXTRACYTOPLASMIC SOLUTE RECEPTOR PROTEIN"/>
    <property type="match status" value="1"/>
</dbReference>
<evidence type="ECO:0000313" key="5">
    <source>
        <dbReference type="EMBL" id="QCI64434.1"/>
    </source>
</evidence>
<proteinExistence type="predicted"/>
<dbReference type="GO" id="GO:0046872">
    <property type="term" value="F:metal ion binding"/>
    <property type="evidence" value="ECO:0007669"/>
    <property type="project" value="UniProtKB-KW"/>
</dbReference>
<keyword evidence="1 4" id="KW-0732">Signal</keyword>
<dbReference type="PIRSF" id="PIRSF039026">
    <property type="entry name" value="SiaP"/>
    <property type="match status" value="1"/>
</dbReference>
<sequence>MKRRAFLKTAGIGGAAVAVASPAIAQASPSITWRLTSSYPKSLETLYGACTYLSELVSDATDGAFKIQVFAAGEVVPALAVADAVSNGTVEMGQTGSYFYIGKDTGFAFGTAIPWGPNSRQQNAWLYRAGGIDLLNEFYAKFGIFNLPAGNTGTQMGGWFRKEIKSKADLSGLKMRVGGLGGTVLQKLGVVPQQLGAGDIYPALERGVLDAAEFVGPYDDEKLGFVKIAPYYYYPAFWEGGAELSFFFNLDKWKALPKSYQTILRTAAATAGHDMQAKYDVLNPPALRRLVAAGAQLRPLPNDILRASYKIALELYKEMSEQNPAFKKIYEHQAAFHRDSQAYWAISDFYYDYMAVSAQQQRWDRD</sequence>
<feature type="binding site" evidence="2">
    <location>
        <position position="176"/>
    </location>
    <ligand>
        <name>substrate</name>
    </ligand>
</feature>
<organism evidence="5 6">
    <name type="scientific">Phreatobacter stygius</name>
    <dbReference type="NCBI Taxonomy" id="1940610"/>
    <lineage>
        <taxon>Bacteria</taxon>
        <taxon>Pseudomonadati</taxon>
        <taxon>Pseudomonadota</taxon>
        <taxon>Alphaproteobacteria</taxon>
        <taxon>Hyphomicrobiales</taxon>
        <taxon>Phreatobacteraceae</taxon>
        <taxon>Phreatobacter</taxon>
    </lineage>
</organism>
<feature type="chain" id="PRO_5020525127" evidence="4">
    <location>
        <begin position="26"/>
        <end position="366"/>
    </location>
</feature>
<dbReference type="KEGG" id="pstg:E8M01_09435"/>
<dbReference type="PANTHER" id="PTHR33376">
    <property type="match status" value="1"/>
</dbReference>
<dbReference type="EMBL" id="CP039690">
    <property type="protein sequence ID" value="QCI64434.1"/>
    <property type="molecule type" value="Genomic_DNA"/>
</dbReference>
<dbReference type="InterPro" id="IPR018389">
    <property type="entry name" value="DctP_fam"/>
</dbReference>
<dbReference type="GO" id="GO:0055085">
    <property type="term" value="P:transmembrane transport"/>
    <property type="evidence" value="ECO:0007669"/>
    <property type="project" value="InterPro"/>
</dbReference>
<protein>
    <submittedName>
        <fullName evidence="5">Twin-arginine translocation signal domain-containing protein</fullName>
    </submittedName>
</protein>
<dbReference type="InterPro" id="IPR019546">
    <property type="entry name" value="TAT_signal_bac_arc"/>
</dbReference>
<feature type="binding site" evidence="3">
    <location>
        <position position="213"/>
    </location>
    <ligand>
        <name>substrate</name>
    </ligand>
</feature>
<name>A0A4D7ASI0_9HYPH</name>
<evidence type="ECO:0000256" key="4">
    <source>
        <dbReference type="SAM" id="SignalP"/>
    </source>
</evidence>
<dbReference type="NCBIfam" id="TIGR01409">
    <property type="entry name" value="TAT_signal_seq"/>
    <property type="match status" value="1"/>
</dbReference>
<dbReference type="InterPro" id="IPR006311">
    <property type="entry name" value="TAT_signal"/>
</dbReference>
<evidence type="ECO:0000313" key="6">
    <source>
        <dbReference type="Proteomes" id="UP000298781"/>
    </source>
</evidence>
<dbReference type="AlphaFoldDB" id="A0A4D7ASI0"/>
<accession>A0A4D7ASI0</accession>
<dbReference type="GO" id="GO:0031317">
    <property type="term" value="C:tripartite ATP-independent periplasmic transporter complex"/>
    <property type="evidence" value="ECO:0007669"/>
    <property type="project" value="InterPro"/>
</dbReference>
<dbReference type="Proteomes" id="UP000298781">
    <property type="component" value="Chromosome"/>
</dbReference>
<dbReference type="InterPro" id="IPR038404">
    <property type="entry name" value="TRAP_DctP_sf"/>
</dbReference>
<evidence type="ECO:0000256" key="3">
    <source>
        <dbReference type="PIRSR" id="PIRSR039026-2"/>
    </source>
</evidence>
<dbReference type="Pfam" id="PF03480">
    <property type="entry name" value="DctP"/>
    <property type="match status" value="1"/>
</dbReference>
<dbReference type="InterPro" id="IPR026289">
    <property type="entry name" value="SBP_TakP-like"/>
</dbReference>
<feature type="signal peptide" evidence="4">
    <location>
        <begin position="1"/>
        <end position="25"/>
    </location>
</feature>
<keyword evidence="6" id="KW-1185">Reference proteome</keyword>
<keyword evidence="3" id="KW-0479">Metal-binding</keyword>
<feature type="binding site" evidence="3">
    <location>
        <position position="239"/>
    </location>
    <ligand>
        <name>substrate</name>
    </ligand>
</feature>
<dbReference type="RefSeq" id="WP_136959888.1">
    <property type="nucleotide sequence ID" value="NZ_CP039690.1"/>
</dbReference>
<dbReference type="OrthoDB" id="9769764at2"/>
<reference evidence="5 6" key="1">
    <citation type="submission" date="2019-04" db="EMBL/GenBank/DDBJ databases">
        <title>Phreatobacter aquaticus sp. nov.</title>
        <authorList>
            <person name="Choi A."/>
        </authorList>
    </citation>
    <scope>NUCLEOTIDE SEQUENCE [LARGE SCALE GENOMIC DNA]</scope>
    <source>
        <strain evidence="5 6">KCTC 52518</strain>
    </source>
</reference>
<feature type="binding site" evidence="3">
    <location>
        <position position="214"/>
    </location>
    <ligand>
        <name>Na(+)</name>
        <dbReference type="ChEBI" id="CHEBI:29101"/>
    </ligand>
</feature>
<dbReference type="PROSITE" id="PS51318">
    <property type="entry name" value="TAT"/>
    <property type="match status" value="1"/>
</dbReference>